<evidence type="ECO:0000313" key="1">
    <source>
        <dbReference type="EMBL" id="KAJ2969470.1"/>
    </source>
</evidence>
<reference evidence="1" key="1">
    <citation type="submission" date="2022-08" db="EMBL/GenBank/DDBJ databases">
        <title>Genome Sequence of Pycnoporus sanguineus.</title>
        <authorList>
            <person name="Buettner E."/>
        </authorList>
    </citation>
    <scope>NUCLEOTIDE SEQUENCE</scope>
    <source>
        <strain evidence="1">CG-C14</strain>
    </source>
</reference>
<protein>
    <submittedName>
        <fullName evidence="1">Uncharacterized protein</fullName>
    </submittedName>
</protein>
<dbReference type="Proteomes" id="UP001144978">
    <property type="component" value="Unassembled WGS sequence"/>
</dbReference>
<dbReference type="EMBL" id="JANSHE010005755">
    <property type="protein sequence ID" value="KAJ2969470.1"/>
    <property type="molecule type" value="Genomic_DNA"/>
</dbReference>
<keyword evidence="2" id="KW-1185">Reference proteome</keyword>
<proteinExistence type="predicted"/>
<evidence type="ECO:0000313" key="2">
    <source>
        <dbReference type="Proteomes" id="UP001144978"/>
    </source>
</evidence>
<gene>
    <name evidence="1" type="ORF">NUW54_g12957</name>
</gene>
<comment type="caution">
    <text evidence="1">The sequence shown here is derived from an EMBL/GenBank/DDBJ whole genome shotgun (WGS) entry which is preliminary data.</text>
</comment>
<organism evidence="1 2">
    <name type="scientific">Trametes sanguinea</name>
    <dbReference type="NCBI Taxonomy" id="158606"/>
    <lineage>
        <taxon>Eukaryota</taxon>
        <taxon>Fungi</taxon>
        <taxon>Dikarya</taxon>
        <taxon>Basidiomycota</taxon>
        <taxon>Agaricomycotina</taxon>
        <taxon>Agaricomycetes</taxon>
        <taxon>Polyporales</taxon>
        <taxon>Polyporaceae</taxon>
        <taxon>Trametes</taxon>
    </lineage>
</organism>
<sequence length="268" mass="29622">MLPSTSNAHNESHSTPFADYSNSRTIPDDRSAYSLATVYGMSSPTPTDRTSLLSANSNSSDQGYGATGPSQPSSRRLLWNASLKMGAIFLVSTILLGGTLWLALPTLEEQDRPMLKIPKSFVELQALNTLLKKYRDIYPYRIVICYVITYFLLQELATSASRCVAMPPCFLMLPGLRIYKCYKAQPEYPTSWVIHVVRMLSVLVALVVRRLLRHFRGASKRSRMLPCKPSHYRALCTSPSSEVPSGAFLAPFPSHAPAGVLCRTASLA</sequence>
<name>A0ACC1MR22_9APHY</name>
<accession>A0ACC1MR22</accession>